<evidence type="ECO:0000313" key="2">
    <source>
        <dbReference type="EMBL" id="KAK1490129.1"/>
    </source>
</evidence>
<dbReference type="Gene3D" id="3.40.50.150">
    <property type="entry name" value="Vaccinia Virus protein VP39"/>
    <property type="match status" value="1"/>
</dbReference>
<evidence type="ECO:0000313" key="3">
    <source>
        <dbReference type="Proteomes" id="UP001239213"/>
    </source>
</evidence>
<dbReference type="Proteomes" id="UP001239213">
    <property type="component" value="Unassembled WGS sequence"/>
</dbReference>
<protein>
    <submittedName>
        <fullName evidence="2">TAM domain methyltransferase</fullName>
    </submittedName>
</protein>
<sequence length="371" mass="42195">MCEDNTGNNAAADANAQPDHEVVLLAEDEQVRPMQLVHKALRENTKTIKQSDTSSEIGSSVASSSASVSSSILDYRLENGRTYHKYKDGKYWFPNDERENDRLDLQHNLFILTFDDRLATAPPNEPDAKVGKVLDVGTGSGIWAIDFGEEHPDAEVRGIDLSAIQPEFVPPNVKFEIDDIEQPWTFSHSFDYIHSRMMNSSLKDWNAYIKTCFDNLEPGGYLELNEVDVIPTSDDGTLKPESAISRSAKLLHDAGEIIGRPFLEMSSLKDVLINTGFEDVHRQLYKWPTNSWPKHERYKELGIWNHENLVAGWEGFCMAPFTRIHGWSKEEVIVFVAEIRKEFQDRSIHAYFKIWSIYGRKPLQSDTTEAA</sequence>
<dbReference type="SUPFAM" id="SSF53335">
    <property type="entry name" value="S-adenosyl-L-methionine-dependent methyltransferases"/>
    <property type="match status" value="1"/>
</dbReference>
<dbReference type="PANTHER" id="PTHR43591">
    <property type="entry name" value="METHYLTRANSFERASE"/>
    <property type="match status" value="1"/>
</dbReference>
<name>A0AAJ0DL46_9PEZI</name>
<reference evidence="2" key="1">
    <citation type="submission" date="2016-11" db="EMBL/GenBank/DDBJ databases">
        <title>The genome sequence of Colletotrichum cuscutae.</title>
        <authorList>
            <person name="Baroncelli R."/>
        </authorList>
    </citation>
    <scope>NUCLEOTIDE SEQUENCE</scope>
    <source>
        <strain evidence="2">IMI 304802</strain>
    </source>
</reference>
<keyword evidence="2" id="KW-0489">Methyltransferase</keyword>
<dbReference type="CDD" id="cd02440">
    <property type="entry name" value="AdoMet_MTases"/>
    <property type="match status" value="1"/>
</dbReference>
<keyword evidence="2" id="KW-0808">Transferase</keyword>
<dbReference type="GO" id="GO:0032259">
    <property type="term" value="P:methylation"/>
    <property type="evidence" value="ECO:0007669"/>
    <property type="project" value="UniProtKB-KW"/>
</dbReference>
<keyword evidence="3" id="KW-1185">Reference proteome</keyword>
<comment type="similarity">
    <text evidence="1">Belongs to the methyltransferase superfamily. LaeA methyltransferase family.</text>
</comment>
<organism evidence="2 3">
    <name type="scientific">Colletotrichum cuscutae</name>
    <dbReference type="NCBI Taxonomy" id="1209917"/>
    <lineage>
        <taxon>Eukaryota</taxon>
        <taxon>Fungi</taxon>
        <taxon>Dikarya</taxon>
        <taxon>Ascomycota</taxon>
        <taxon>Pezizomycotina</taxon>
        <taxon>Sordariomycetes</taxon>
        <taxon>Hypocreomycetidae</taxon>
        <taxon>Glomerellales</taxon>
        <taxon>Glomerellaceae</taxon>
        <taxon>Colletotrichum</taxon>
        <taxon>Colletotrichum acutatum species complex</taxon>
    </lineage>
</organism>
<dbReference type="InterPro" id="IPR029063">
    <property type="entry name" value="SAM-dependent_MTases_sf"/>
</dbReference>
<dbReference type="PANTHER" id="PTHR43591:SF31">
    <property type="entry name" value="LAEA-LIKE, PUTATIVE (AFU_ORTHOLOGUE AFUA_8G01930)-RELATED"/>
    <property type="match status" value="1"/>
</dbReference>
<evidence type="ECO:0000256" key="1">
    <source>
        <dbReference type="ARBA" id="ARBA00038158"/>
    </source>
</evidence>
<gene>
    <name evidence="2" type="ORF">CCUS01_14547</name>
</gene>
<dbReference type="GO" id="GO:0008168">
    <property type="term" value="F:methyltransferase activity"/>
    <property type="evidence" value="ECO:0007669"/>
    <property type="project" value="UniProtKB-KW"/>
</dbReference>
<dbReference type="Pfam" id="PF13489">
    <property type="entry name" value="Methyltransf_23"/>
    <property type="match status" value="1"/>
</dbReference>
<dbReference type="EMBL" id="MPDP01000043">
    <property type="protein sequence ID" value="KAK1490129.1"/>
    <property type="molecule type" value="Genomic_DNA"/>
</dbReference>
<proteinExistence type="inferred from homology"/>
<dbReference type="AlphaFoldDB" id="A0AAJ0DL46"/>
<accession>A0AAJ0DL46</accession>
<comment type="caution">
    <text evidence="2">The sequence shown here is derived from an EMBL/GenBank/DDBJ whole genome shotgun (WGS) entry which is preliminary data.</text>
</comment>